<evidence type="ECO:0000313" key="2">
    <source>
        <dbReference type="Proteomes" id="UP000325579"/>
    </source>
</evidence>
<gene>
    <name evidence="1" type="ORF">BDV37DRAFT_283730</name>
</gene>
<dbReference type="OrthoDB" id="5401170at2759"/>
<evidence type="ECO:0000313" key="1">
    <source>
        <dbReference type="EMBL" id="KAE8403491.1"/>
    </source>
</evidence>
<accession>A0A5N7DAS7</accession>
<dbReference type="AlphaFoldDB" id="A0A5N7DAS7"/>
<proteinExistence type="predicted"/>
<dbReference type="GeneID" id="43672046"/>
<dbReference type="Proteomes" id="UP000325579">
    <property type="component" value="Unassembled WGS sequence"/>
</dbReference>
<keyword evidence="2" id="KW-1185">Reference proteome</keyword>
<name>A0A5N7DAS7_9EURO</name>
<sequence>METELFDESWIGKVISFTEPNARWRLTEKLRDKNDQFSAGEINDFPDAVSGAYGTFECENVDCHTELAIMRIAMQFPHAGANPNSFARQASHNLPSCGQLMLDAYGTFRTRECESAARLLHMKRGWQDHTGMLPGGSILYLLIEKAPGKQLDSAGFWDLRRRERDKI</sequence>
<protein>
    <submittedName>
        <fullName evidence="1">Uncharacterized protein</fullName>
    </submittedName>
</protein>
<reference evidence="1 2" key="1">
    <citation type="submission" date="2019-04" db="EMBL/GenBank/DDBJ databases">
        <authorList>
            <consortium name="DOE Joint Genome Institute"/>
            <person name="Mondo S."/>
            <person name="Kjaerbolling I."/>
            <person name="Vesth T."/>
            <person name="Frisvad J.C."/>
            <person name="Nybo J.L."/>
            <person name="Theobald S."/>
            <person name="Kildgaard S."/>
            <person name="Isbrandt T."/>
            <person name="Kuo A."/>
            <person name="Sato A."/>
            <person name="Lyhne E.K."/>
            <person name="Kogle M.E."/>
            <person name="Wiebenga A."/>
            <person name="Kun R.S."/>
            <person name="Lubbers R.J."/>
            <person name="Makela M.R."/>
            <person name="Barry K."/>
            <person name="Chovatia M."/>
            <person name="Clum A."/>
            <person name="Daum C."/>
            <person name="Haridas S."/>
            <person name="He G."/>
            <person name="LaButti K."/>
            <person name="Lipzen A."/>
            <person name="Riley R."/>
            <person name="Salamov A."/>
            <person name="Simmons B.A."/>
            <person name="Magnuson J.K."/>
            <person name="Henrissat B."/>
            <person name="Mortensen U.H."/>
            <person name="Larsen T.O."/>
            <person name="Devries R.P."/>
            <person name="Grigoriev I.V."/>
            <person name="Machida M."/>
            <person name="Baker S.E."/>
            <person name="Andersen M.R."/>
            <person name="Cantor M.N."/>
            <person name="Hua S.X."/>
        </authorList>
    </citation>
    <scope>NUCLEOTIDE SEQUENCE [LARGE SCALE GENOMIC DNA]</scope>
    <source>
        <strain evidence="1 2">CBS 119388</strain>
    </source>
</reference>
<organism evidence="1 2">
    <name type="scientific">Aspergillus pseudonomiae</name>
    <dbReference type="NCBI Taxonomy" id="1506151"/>
    <lineage>
        <taxon>Eukaryota</taxon>
        <taxon>Fungi</taxon>
        <taxon>Dikarya</taxon>
        <taxon>Ascomycota</taxon>
        <taxon>Pezizomycotina</taxon>
        <taxon>Eurotiomycetes</taxon>
        <taxon>Eurotiomycetidae</taxon>
        <taxon>Eurotiales</taxon>
        <taxon>Aspergillaceae</taxon>
        <taxon>Aspergillus</taxon>
        <taxon>Aspergillus subgen. Circumdati</taxon>
    </lineage>
</organism>
<accession>A0A5N6I388</accession>
<dbReference type="RefSeq" id="XP_031940810.1">
    <property type="nucleotide sequence ID" value="XM_032087355.1"/>
</dbReference>
<dbReference type="EMBL" id="ML736776">
    <property type="protein sequence ID" value="KAE8403491.1"/>
    <property type="molecule type" value="Genomic_DNA"/>
</dbReference>